<evidence type="ECO:0000256" key="6">
    <source>
        <dbReference type="ARBA" id="ARBA00022749"/>
    </source>
</evidence>
<reference evidence="13 14" key="1">
    <citation type="submission" date="2012-01" db="EMBL/GenBank/DDBJ databases">
        <title>Improved High-Quality Draft sequence of Metallosphaera yellowstonensis MK1.</title>
        <authorList>
            <consortium name="US DOE Joint Genome Institute"/>
            <person name="Lucas S."/>
            <person name="Han J."/>
            <person name="Cheng J.-F."/>
            <person name="Goodwin L."/>
            <person name="Pitluck S."/>
            <person name="Peters L."/>
            <person name="Teshima H."/>
            <person name="Detter J.C."/>
            <person name="Han C."/>
            <person name="Tapia R."/>
            <person name="Land M."/>
            <person name="Hauser L."/>
            <person name="Kyrpides N."/>
            <person name="Kozubal M."/>
            <person name="Macur R.E."/>
            <person name="Jay Z."/>
            <person name="Inskeep W."/>
            <person name="Woyke T."/>
        </authorList>
    </citation>
    <scope>NUCLEOTIDE SEQUENCE [LARGE SCALE GENOMIC DNA]</scope>
    <source>
        <strain evidence="13 14">MK1</strain>
    </source>
</reference>
<dbReference type="GO" id="GO:0005829">
    <property type="term" value="C:cytosol"/>
    <property type="evidence" value="ECO:0007669"/>
    <property type="project" value="TreeGrafter"/>
</dbReference>
<keyword evidence="7 11" id="KW-0658">Purine biosynthesis</keyword>
<dbReference type="Gene3D" id="3.40.50.620">
    <property type="entry name" value="HUPs"/>
    <property type="match status" value="1"/>
</dbReference>
<evidence type="ECO:0000256" key="10">
    <source>
        <dbReference type="ARBA" id="ARBA00049404"/>
    </source>
</evidence>
<dbReference type="STRING" id="671065.MetMK1DRAFT_00020470"/>
<sequence length="369" mass="41483">MFSPEAFIREMEPQIRQIVGQEKVVAAVSGGVDSTTAAALMYKVLGDRVVPVMIDTGFLRERESARVQEMLRDLMPLRVEDRSEEFIGSLEGLSDAEEKRKKFRDLFYTTISSILKREGAKFLVQGTIAADWVETQGGIKTQHNVLVQLGINTESLWGFTVVEPLADLYKNEVRELARYLGLPEEISERQPFPGPGLLVRVVGRVSREKLLVCRRANEIVERMLRPLRPSQYFAAVFEKQGDVEEGLSRSLGDRIFVYTNRATGVKGDVRSYGRMASFSFARDYVVAREMAKKITSGDFTRALMRVAEGQGKYTIAVRSVQTEDFMTADITEMDPKLLTEVAKLLMNIDGVGEVVYDVTTKPPATIEFE</sequence>
<feature type="domain" description="GMPS ATP-PPase" evidence="12">
    <location>
        <begin position="2"/>
        <end position="189"/>
    </location>
</feature>
<keyword evidence="8 11" id="KW-0067">ATP-binding</keyword>
<dbReference type="GO" id="GO:0005524">
    <property type="term" value="F:ATP binding"/>
    <property type="evidence" value="ECO:0007669"/>
    <property type="project" value="UniProtKB-UniRule"/>
</dbReference>
<dbReference type="PANTHER" id="PTHR11922:SF2">
    <property type="entry name" value="GMP SYNTHASE [GLUTAMINE-HYDROLYZING]"/>
    <property type="match status" value="1"/>
</dbReference>
<comment type="catalytic activity">
    <reaction evidence="10">
        <text>XMP + L-glutamine + ATP + H2O = GMP + L-glutamate + AMP + diphosphate + 2 H(+)</text>
        <dbReference type="Rhea" id="RHEA:11680"/>
        <dbReference type="ChEBI" id="CHEBI:15377"/>
        <dbReference type="ChEBI" id="CHEBI:15378"/>
        <dbReference type="ChEBI" id="CHEBI:29985"/>
        <dbReference type="ChEBI" id="CHEBI:30616"/>
        <dbReference type="ChEBI" id="CHEBI:33019"/>
        <dbReference type="ChEBI" id="CHEBI:57464"/>
        <dbReference type="ChEBI" id="CHEBI:58115"/>
        <dbReference type="ChEBI" id="CHEBI:58359"/>
        <dbReference type="ChEBI" id="CHEBI:456215"/>
        <dbReference type="EC" id="6.3.5.2"/>
    </reaction>
</comment>
<keyword evidence="14" id="KW-1185">Reference proteome</keyword>
<dbReference type="eggNOG" id="arCOG00085">
    <property type="taxonomic scope" value="Archaea"/>
</dbReference>
<dbReference type="Pfam" id="PF01171">
    <property type="entry name" value="ATP_bind_3"/>
    <property type="match status" value="1"/>
</dbReference>
<evidence type="ECO:0000256" key="5">
    <source>
        <dbReference type="ARBA" id="ARBA00022741"/>
    </source>
</evidence>
<evidence type="ECO:0000256" key="4">
    <source>
        <dbReference type="ARBA" id="ARBA00022598"/>
    </source>
</evidence>
<dbReference type="InterPro" id="IPR025777">
    <property type="entry name" value="GMPS_ATP_PPase_dom"/>
</dbReference>
<dbReference type="Proteomes" id="UP000003980">
    <property type="component" value="Unassembled WGS sequence"/>
</dbReference>
<evidence type="ECO:0000256" key="3">
    <source>
        <dbReference type="ARBA" id="ARBA00012746"/>
    </source>
</evidence>
<gene>
    <name evidence="13" type="ORF">MetMK1DRAFT_00020470</name>
</gene>
<dbReference type="GO" id="GO:0003921">
    <property type="term" value="F:GMP synthase activity"/>
    <property type="evidence" value="ECO:0007669"/>
    <property type="project" value="InterPro"/>
</dbReference>
<dbReference type="SUPFAM" id="SSF54810">
    <property type="entry name" value="GMP synthetase C-terminal dimerisation domain"/>
    <property type="match status" value="1"/>
</dbReference>
<dbReference type="InterPro" id="IPR014729">
    <property type="entry name" value="Rossmann-like_a/b/a_fold"/>
</dbReference>
<keyword evidence="4" id="KW-0436">Ligase</keyword>
<evidence type="ECO:0000256" key="1">
    <source>
        <dbReference type="ARBA" id="ARBA00002332"/>
    </source>
</evidence>
<name>H2C671_9CREN</name>
<dbReference type="AlphaFoldDB" id="H2C671"/>
<evidence type="ECO:0000313" key="14">
    <source>
        <dbReference type="Proteomes" id="UP000003980"/>
    </source>
</evidence>
<comment type="pathway">
    <text evidence="2">Purine metabolism; GMP biosynthesis; GMP from XMP (L-Gln route): step 1/1.</text>
</comment>
<keyword evidence="5 11" id="KW-0547">Nucleotide-binding</keyword>
<dbReference type="EC" id="6.3.5.2" evidence="3"/>
<dbReference type="UniPathway" id="UPA00189">
    <property type="reaction ID" value="UER00296"/>
</dbReference>
<evidence type="ECO:0000256" key="7">
    <source>
        <dbReference type="ARBA" id="ARBA00022755"/>
    </source>
</evidence>
<dbReference type="EMBL" id="JH597768">
    <property type="protein sequence ID" value="EHP69298.1"/>
    <property type="molecule type" value="Genomic_DNA"/>
</dbReference>
<evidence type="ECO:0000256" key="11">
    <source>
        <dbReference type="PROSITE-ProRule" id="PRU00886"/>
    </source>
</evidence>
<dbReference type="OrthoDB" id="33844at2157"/>
<accession>H2C671</accession>
<dbReference type="Pfam" id="PF00958">
    <property type="entry name" value="GMP_synt_C"/>
    <property type="match status" value="1"/>
</dbReference>
<evidence type="ECO:0000256" key="2">
    <source>
        <dbReference type="ARBA" id="ARBA00005153"/>
    </source>
</evidence>
<evidence type="ECO:0000259" key="12">
    <source>
        <dbReference type="PROSITE" id="PS51553"/>
    </source>
</evidence>
<dbReference type="InterPro" id="IPR011063">
    <property type="entry name" value="TilS/TtcA_N"/>
</dbReference>
<dbReference type="CDD" id="cd01997">
    <property type="entry name" value="GMP_synthase_C"/>
    <property type="match status" value="1"/>
</dbReference>
<protein>
    <recommendedName>
        <fullName evidence="3">GMP synthase (glutamine-hydrolyzing)</fullName>
        <ecNumber evidence="3">6.3.5.2</ecNumber>
    </recommendedName>
    <alternativeName>
        <fullName evidence="9">GMP synthetase</fullName>
    </alternativeName>
</protein>
<evidence type="ECO:0000313" key="13">
    <source>
        <dbReference type="EMBL" id="EHP69298.1"/>
    </source>
</evidence>
<proteinExistence type="predicted"/>
<organism evidence="13 14">
    <name type="scientific">Metallosphaera yellowstonensis MK1</name>
    <dbReference type="NCBI Taxonomy" id="671065"/>
    <lineage>
        <taxon>Archaea</taxon>
        <taxon>Thermoproteota</taxon>
        <taxon>Thermoprotei</taxon>
        <taxon>Sulfolobales</taxon>
        <taxon>Sulfolobaceae</taxon>
        <taxon>Metallosphaera</taxon>
    </lineage>
</organism>
<dbReference type="PANTHER" id="PTHR11922">
    <property type="entry name" value="GMP SYNTHASE-RELATED"/>
    <property type="match status" value="1"/>
</dbReference>
<dbReference type="SUPFAM" id="SSF52402">
    <property type="entry name" value="Adenine nucleotide alpha hydrolases-like"/>
    <property type="match status" value="1"/>
</dbReference>
<dbReference type="HOGENOM" id="CLU_014340_0_0_2"/>
<evidence type="ECO:0000256" key="9">
    <source>
        <dbReference type="ARBA" id="ARBA00030464"/>
    </source>
</evidence>
<dbReference type="RefSeq" id="WP_009073208.1">
    <property type="nucleotide sequence ID" value="NZ_JH597768.1"/>
</dbReference>
<evidence type="ECO:0000256" key="8">
    <source>
        <dbReference type="ARBA" id="ARBA00022840"/>
    </source>
</evidence>
<feature type="binding site" evidence="11">
    <location>
        <begin position="29"/>
        <end position="35"/>
    </location>
    <ligand>
        <name>ATP</name>
        <dbReference type="ChEBI" id="CHEBI:30616"/>
    </ligand>
</feature>
<keyword evidence="6 11" id="KW-0332">GMP biosynthesis</keyword>
<dbReference type="Gene3D" id="3.30.300.10">
    <property type="match status" value="2"/>
</dbReference>
<dbReference type="InterPro" id="IPR001674">
    <property type="entry name" value="GMP_synth_C"/>
</dbReference>
<comment type="function">
    <text evidence="1">Catalyzes the synthesis of GMP from XMP.</text>
</comment>
<dbReference type="PROSITE" id="PS51553">
    <property type="entry name" value="GMPS_ATP_PPASE"/>
    <property type="match status" value="1"/>
</dbReference>